<keyword evidence="2" id="KW-1185">Reference proteome</keyword>
<gene>
    <name evidence="1" type="ORF">Vlu01_45470</name>
</gene>
<evidence type="ECO:0000313" key="2">
    <source>
        <dbReference type="Proteomes" id="UP000643165"/>
    </source>
</evidence>
<accession>A0ABQ4J140</accession>
<protein>
    <submittedName>
        <fullName evidence="1">Uncharacterized protein</fullName>
    </submittedName>
</protein>
<sequence length="91" mass="9820">MGKNPAERQMAFDAAFVVLGNAGMSPQRIRAGQVENLADGFARQVLPWDSGRTIQPISEMPSWEYSVTVPATCAELPATTILIQVLSSRTA</sequence>
<dbReference type="EMBL" id="BOPB01000028">
    <property type="protein sequence ID" value="GIJ23923.1"/>
    <property type="molecule type" value="Genomic_DNA"/>
</dbReference>
<name>A0ABQ4J140_9ACTN</name>
<proteinExistence type="predicted"/>
<dbReference type="RefSeq" id="WP_204002946.1">
    <property type="nucleotide sequence ID" value="NZ_BOPB01000028.1"/>
</dbReference>
<dbReference type="Proteomes" id="UP000643165">
    <property type="component" value="Unassembled WGS sequence"/>
</dbReference>
<organism evidence="1 2">
    <name type="scientific">Micromonospora lutea</name>
    <dbReference type="NCBI Taxonomy" id="419825"/>
    <lineage>
        <taxon>Bacteria</taxon>
        <taxon>Bacillati</taxon>
        <taxon>Actinomycetota</taxon>
        <taxon>Actinomycetes</taxon>
        <taxon>Micromonosporales</taxon>
        <taxon>Micromonosporaceae</taxon>
        <taxon>Micromonospora</taxon>
    </lineage>
</organism>
<evidence type="ECO:0000313" key="1">
    <source>
        <dbReference type="EMBL" id="GIJ23923.1"/>
    </source>
</evidence>
<reference evidence="1 2" key="1">
    <citation type="submission" date="2021-01" db="EMBL/GenBank/DDBJ databases">
        <title>Whole genome shotgun sequence of Verrucosispora lutea NBRC 106530.</title>
        <authorList>
            <person name="Komaki H."/>
            <person name="Tamura T."/>
        </authorList>
    </citation>
    <scope>NUCLEOTIDE SEQUENCE [LARGE SCALE GENOMIC DNA]</scope>
    <source>
        <strain evidence="1 2">NBRC 106530</strain>
    </source>
</reference>
<comment type="caution">
    <text evidence="1">The sequence shown here is derived from an EMBL/GenBank/DDBJ whole genome shotgun (WGS) entry which is preliminary data.</text>
</comment>